<dbReference type="Gene3D" id="3.40.50.300">
    <property type="entry name" value="P-loop containing nucleotide triphosphate hydrolases"/>
    <property type="match status" value="1"/>
</dbReference>
<dbReference type="InterPro" id="IPR039421">
    <property type="entry name" value="Type_1_exporter"/>
</dbReference>
<protein>
    <submittedName>
        <fullName evidence="1">Uncharacterized protein</fullName>
    </submittedName>
</protein>
<dbReference type="SUPFAM" id="SSF52540">
    <property type="entry name" value="P-loop containing nucleoside triphosphate hydrolases"/>
    <property type="match status" value="1"/>
</dbReference>
<keyword evidence="2" id="KW-1185">Reference proteome</keyword>
<dbReference type="Proteomes" id="UP001523369">
    <property type="component" value="Unassembled WGS sequence"/>
</dbReference>
<dbReference type="PANTHER" id="PTHR43394:SF1">
    <property type="entry name" value="ATP-BINDING CASSETTE SUB-FAMILY B MEMBER 10, MITOCHONDRIAL"/>
    <property type="match status" value="1"/>
</dbReference>
<evidence type="ECO:0000313" key="1">
    <source>
        <dbReference type="EMBL" id="MCO8269280.1"/>
    </source>
</evidence>
<comment type="caution">
    <text evidence="1">The sequence shown here is derived from an EMBL/GenBank/DDBJ whole genome shotgun (WGS) entry which is preliminary data.</text>
</comment>
<dbReference type="InterPro" id="IPR027417">
    <property type="entry name" value="P-loop_NTPase"/>
</dbReference>
<sequence length="62" mass="6482">MSGIIAGRTTLIIAHRLSTILVADRIAVLDGGRLAETGPHAELLARDGAYRRLVATQLSAAS</sequence>
<dbReference type="EMBL" id="JAMYJR010000001">
    <property type="protein sequence ID" value="MCO8269280.1"/>
    <property type="molecule type" value="Genomic_DNA"/>
</dbReference>
<gene>
    <name evidence="1" type="ORF">M1L60_01600</name>
</gene>
<organism evidence="1 2">
    <name type="scientific">Paractinoplanes aksuensis</name>
    <dbReference type="NCBI Taxonomy" id="2939490"/>
    <lineage>
        <taxon>Bacteria</taxon>
        <taxon>Bacillati</taxon>
        <taxon>Actinomycetota</taxon>
        <taxon>Actinomycetes</taxon>
        <taxon>Micromonosporales</taxon>
        <taxon>Micromonosporaceae</taxon>
        <taxon>Paractinoplanes</taxon>
    </lineage>
</organism>
<evidence type="ECO:0000313" key="2">
    <source>
        <dbReference type="Proteomes" id="UP001523369"/>
    </source>
</evidence>
<proteinExistence type="predicted"/>
<dbReference type="PANTHER" id="PTHR43394">
    <property type="entry name" value="ATP-DEPENDENT PERMEASE MDL1, MITOCHONDRIAL"/>
    <property type="match status" value="1"/>
</dbReference>
<name>A0ABT1DER0_9ACTN</name>
<reference evidence="1 2" key="1">
    <citation type="submission" date="2022-06" db="EMBL/GenBank/DDBJ databases">
        <title>New Species of the Genus Actinoplanes, ActinopZanes ferrugineus.</title>
        <authorList>
            <person name="Ding P."/>
        </authorList>
    </citation>
    <scope>NUCLEOTIDE SEQUENCE [LARGE SCALE GENOMIC DNA]</scope>
    <source>
        <strain evidence="1 2">TRM88003</strain>
    </source>
</reference>
<accession>A0ABT1DER0</accession>